<dbReference type="Pfam" id="PF18962">
    <property type="entry name" value="Por_Secre_tail"/>
    <property type="match status" value="1"/>
</dbReference>
<proteinExistence type="predicted"/>
<protein>
    <submittedName>
        <fullName evidence="3">Por secretion system C-terminal sorting domain-containing protein</fullName>
    </submittedName>
</protein>
<dbReference type="RefSeq" id="WP_076553934.1">
    <property type="nucleotide sequence ID" value="NZ_FTOL01000013.1"/>
</dbReference>
<evidence type="ECO:0000313" key="4">
    <source>
        <dbReference type="Proteomes" id="UP000186744"/>
    </source>
</evidence>
<gene>
    <name evidence="3" type="ORF">SAMN05421786_11316</name>
</gene>
<evidence type="ECO:0000259" key="2">
    <source>
        <dbReference type="Pfam" id="PF18962"/>
    </source>
</evidence>
<keyword evidence="4" id="KW-1185">Reference proteome</keyword>
<dbReference type="InterPro" id="IPR026444">
    <property type="entry name" value="Secre_tail"/>
</dbReference>
<feature type="domain" description="Secretion system C-terminal sorting" evidence="2">
    <location>
        <begin position="393"/>
        <end position="459"/>
    </location>
</feature>
<name>A0A1N7QN36_9FLAO</name>
<reference evidence="4" key="1">
    <citation type="submission" date="2017-01" db="EMBL/GenBank/DDBJ databases">
        <authorList>
            <person name="Varghese N."/>
            <person name="Submissions S."/>
        </authorList>
    </citation>
    <scope>NUCLEOTIDE SEQUENCE [LARGE SCALE GENOMIC DNA]</scope>
    <source>
        <strain evidence="4">DSM 18017</strain>
    </source>
</reference>
<keyword evidence="1" id="KW-0732">Signal</keyword>
<dbReference type="AlphaFoldDB" id="A0A1N7QN36"/>
<dbReference type="STRING" id="373668.SAMN05421786_11316"/>
<dbReference type="EMBL" id="FTOL01000013">
    <property type="protein sequence ID" value="SIT24253.1"/>
    <property type="molecule type" value="Genomic_DNA"/>
</dbReference>
<evidence type="ECO:0000313" key="3">
    <source>
        <dbReference type="EMBL" id="SIT24253.1"/>
    </source>
</evidence>
<organism evidence="3 4">
    <name type="scientific">Chryseobacterium ureilyticum</name>
    <dbReference type="NCBI Taxonomy" id="373668"/>
    <lineage>
        <taxon>Bacteria</taxon>
        <taxon>Pseudomonadati</taxon>
        <taxon>Bacteroidota</taxon>
        <taxon>Flavobacteriia</taxon>
        <taxon>Flavobacteriales</taxon>
        <taxon>Weeksellaceae</taxon>
        <taxon>Chryseobacterium group</taxon>
        <taxon>Chryseobacterium</taxon>
    </lineage>
</organism>
<sequence length="461" mass="52024">MKKTFPLLFLLLIVNIVYGQQYYVQRDYTYNVVTVPDTFEYIFNNTRNPENLIMKNGDIYCVHPNFIKKFLDNGTLDPNFGQNGSFNPNGMDFLITLNGIYLYSFNQIVKYNINGTIDLSYGQNGFANFGDLNNSKITNILVNEDGSVYVFTKSTDYAVSTFRVLPNGNYDTGFGMKYFGVGVRSILKGVNNSFFLLRDSSTNYKLIKYTTQGEIDNSFGNQGSIDILNSSVQFYINNIGEIFLFDYYKIEKYTTSGQKDISFGTNGTFVISSFNPVYPMFGDVPVWGRNIEFDDDNSILIFGHGTKYSSSFIFIGKITSSGILDTNFNGGSSYFLNTQSEGIFKGVKTNDGFYKASASTRLSMTTNKLGIIRYKRVDGALQVSEANIQKLQIYPNPIEDILTIELNANEKLQKLNIYAIDGRLVFTGTELKSNLKFLPSGDYIAEIKTSKNTYSKKIIKK</sequence>
<dbReference type="NCBIfam" id="TIGR04183">
    <property type="entry name" value="Por_Secre_tail"/>
    <property type="match status" value="1"/>
</dbReference>
<evidence type="ECO:0000256" key="1">
    <source>
        <dbReference type="ARBA" id="ARBA00022729"/>
    </source>
</evidence>
<dbReference type="OrthoDB" id="9805017at2"/>
<dbReference type="Gene3D" id="2.80.10.50">
    <property type="match status" value="1"/>
</dbReference>
<dbReference type="Proteomes" id="UP000186744">
    <property type="component" value="Unassembled WGS sequence"/>
</dbReference>
<accession>A0A1N7QN36</accession>